<dbReference type="InterPro" id="IPR004951">
    <property type="entry name" value="DUF268_CAE_spp"/>
</dbReference>
<dbReference type="InterPro" id="IPR029063">
    <property type="entry name" value="SAM-dependent_MTases_sf"/>
</dbReference>
<keyword evidence="2" id="KW-1185">Reference proteome</keyword>
<dbReference type="Proteomes" id="UP001530400">
    <property type="component" value="Unassembled WGS sequence"/>
</dbReference>
<comment type="caution">
    <text evidence="1">The sequence shown here is derived from an EMBL/GenBank/DDBJ whole genome shotgun (WGS) entry which is preliminary data.</text>
</comment>
<dbReference type="EMBL" id="JALLPJ020000032">
    <property type="protein sequence ID" value="KAL3804737.1"/>
    <property type="molecule type" value="Genomic_DNA"/>
</dbReference>
<evidence type="ECO:0008006" key="3">
    <source>
        <dbReference type="Google" id="ProtNLM"/>
    </source>
</evidence>
<evidence type="ECO:0000313" key="1">
    <source>
        <dbReference type="EMBL" id="KAL3804737.1"/>
    </source>
</evidence>
<organism evidence="1 2">
    <name type="scientific">Cyclotella atomus</name>
    <dbReference type="NCBI Taxonomy" id="382360"/>
    <lineage>
        <taxon>Eukaryota</taxon>
        <taxon>Sar</taxon>
        <taxon>Stramenopiles</taxon>
        <taxon>Ochrophyta</taxon>
        <taxon>Bacillariophyta</taxon>
        <taxon>Coscinodiscophyceae</taxon>
        <taxon>Thalassiosirophycidae</taxon>
        <taxon>Stephanodiscales</taxon>
        <taxon>Stephanodiscaceae</taxon>
        <taxon>Cyclotella</taxon>
    </lineage>
</organism>
<dbReference type="Pfam" id="PF03269">
    <property type="entry name" value="DUF268"/>
    <property type="match status" value="1"/>
</dbReference>
<sequence>MPSTSISQQSSRVLIAIAAFFAISSRLGIANRMNGRLQEPENLRRRQLLSLRKFHDPATVLIKNEMCSYINDLDVNTRRPIWTGGVVAELDKIVASGGSIFMSPLSSFCGRCCCGRERRATRVITVDYNQPIVCSGIDWIESKSVAEFSTEAGTYDMLVSFSGIEHSGLGRYGDPINSDGDIEAINQMHRALAPGGYLLLAIPTTDSTRVQGNAHRVYGPDRLAQMIENFDFMGRVWDGYVLGGWGDIDALPKLFSIQSEMDVATWQFQNVLILRKSAN</sequence>
<proteinExistence type="predicted"/>
<dbReference type="SUPFAM" id="SSF53335">
    <property type="entry name" value="S-adenosyl-L-methionine-dependent methyltransferases"/>
    <property type="match status" value="1"/>
</dbReference>
<evidence type="ECO:0000313" key="2">
    <source>
        <dbReference type="Proteomes" id="UP001530400"/>
    </source>
</evidence>
<reference evidence="1 2" key="1">
    <citation type="submission" date="2024-10" db="EMBL/GenBank/DDBJ databases">
        <title>Updated reference genomes for cyclostephanoid diatoms.</title>
        <authorList>
            <person name="Roberts W.R."/>
            <person name="Alverson A.J."/>
        </authorList>
    </citation>
    <scope>NUCLEOTIDE SEQUENCE [LARGE SCALE GENOMIC DNA]</scope>
    <source>
        <strain evidence="1 2">AJA010-31</strain>
    </source>
</reference>
<name>A0ABD3QWU6_9STRA</name>
<protein>
    <recommendedName>
        <fullName evidence="3">Methyltransferase type 11 domain-containing protein</fullName>
    </recommendedName>
</protein>
<gene>
    <name evidence="1" type="ORF">ACHAWO_011462</name>
</gene>
<dbReference type="AlphaFoldDB" id="A0ABD3QWU6"/>
<accession>A0ABD3QWU6</accession>
<dbReference type="Gene3D" id="3.40.50.150">
    <property type="entry name" value="Vaccinia Virus protein VP39"/>
    <property type="match status" value="1"/>
</dbReference>